<dbReference type="Proteomes" id="UP000243459">
    <property type="component" value="Chromosome 7"/>
</dbReference>
<feature type="compositionally biased region" description="Acidic residues" evidence="1">
    <location>
        <begin position="20"/>
        <end position="31"/>
    </location>
</feature>
<feature type="compositionally biased region" description="Basic and acidic residues" evidence="1">
    <location>
        <begin position="1"/>
        <end position="19"/>
    </location>
</feature>
<evidence type="ECO:0000259" key="2">
    <source>
        <dbReference type="Pfam" id="PF10354"/>
    </source>
</evidence>
<feature type="region of interest" description="Disordered" evidence="1">
    <location>
        <begin position="1"/>
        <end position="31"/>
    </location>
</feature>
<protein>
    <recommendedName>
        <fullName evidence="2">25S rRNA (uridine-N(3))-methyltransferase BMT5-like domain-containing protein</fullName>
    </recommendedName>
</protein>
<dbReference type="GO" id="GO:0070042">
    <property type="term" value="F:rRNA (uridine-N3-)-methyltransferase activity"/>
    <property type="evidence" value="ECO:0007669"/>
    <property type="project" value="InterPro"/>
</dbReference>
<organism evidence="3 4">
    <name type="scientific">Asparagus officinalis</name>
    <name type="common">Garden asparagus</name>
    <dbReference type="NCBI Taxonomy" id="4686"/>
    <lineage>
        <taxon>Eukaryota</taxon>
        <taxon>Viridiplantae</taxon>
        <taxon>Streptophyta</taxon>
        <taxon>Embryophyta</taxon>
        <taxon>Tracheophyta</taxon>
        <taxon>Spermatophyta</taxon>
        <taxon>Magnoliopsida</taxon>
        <taxon>Liliopsida</taxon>
        <taxon>Asparagales</taxon>
        <taxon>Asparagaceae</taxon>
        <taxon>Asparagoideae</taxon>
        <taxon>Asparagus</taxon>
    </lineage>
</organism>
<dbReference type="InterPro" id="IPR019446">
    <property type="entry name" value="BMT5-like"/>
</dbReference>
<dbReference type="Pfam" id="PF10354">
    <property type="entry name" value="BMT5-like"/>
    <property type="match status" value="1"/>
</dbReference>
<keyword evidence="4" id="KW-1185">Reference proteome</keyword>
<accession>A0A5P1EF87</accession>
<reference evidence="4" key="1">
    <citation type="journal article" date="2017" name="Nat. Commun.">
        <title>The asparagus genome sheds light on the origin and evolution of a young Y chromosome.</title>
        <authorList>
            <person name="Harkess A."/>
            <person name="Zhou J."/>
            <person name="Xu C."/>
            <person name="Bowers J.E."/>
            <person name="Van der Hulst R."/>
            <person name="Ayyampalayam S."/>
            <person name="Mercati F."/>
            <person name="Riccardi P."/>
            <person name="McKain M.R."/>
            <person name="Kakrana A."/>
            <person name="Tang H."/>
            <person name="Ray J."/>
            <person name="Groenendijk J."/>
            <person name="Arikit S."/>
            <person name="Mathioni S.M."/>
            <person name="Nakano M."/>
            <person name="Shan H."/>
            <person name="Telgmann-Rauber A."/>
            <person name="Kanno A."/>
            <person name="Yue Z."/>
            <person name="Chen H."/>
            <person name="Li W."/>
            <person name="Chen Y."/>
            <person name="Xu X."/>
            <person name="Zhang Y."/>
            <person name="Luo S."/>
            <person name="Chen H."/>
            <person name="Gao J."/>
            <person name="Mao Z."/>
            <person name="Pires J.C."/>
            <person name="Luo M."/>
            <person name="Kudrna D."/>
            <person name="Wing R.A."/>
            <person name="Meyers B.C."/>
            <person name="Yi K."/>
            <person name="Kong H."/>
            <person name="Lavrijsen P."/>
            <person name="Sunseri F."/>
            <person name="Falavigna A."/>
            <person name="Ye Y."/>
            <person name="Leebens-Mack J.H."/>
            <person name="Chen G."/>
        </authorList>
    </citation>
    <scope>NUCLEOTIDE SEQUENCE [LARGE SCALE GENOMIC DNA]</scope>
    <source>
        <strain evidence="4">cv. DH0086</strain>
    </source>
</reference>
<proteinExistence type="predicted"/>
<dbReference type="GO" id="GO:0070475">
    <property type="term" value="P:rRNA base methylation"/>
    <property type="evidence" value="ECO:0007669"/>
    <property type="project" value="InterPro"/>
</dbReference>
<dbReference type="OMA" id="WANHYSS"/>
<gene>
    <name evidence="3" type="ORF">A4U43_C07F26760</name>
</gene>
<dbReference type="AlphaFoldDB" id="A0A5P1EF87"/>
<feature type="domain" description="25S rRNA (uridine-N(3))-methyltransferase BMT5-like" evidence="2">
    <location>
        <begin position="49"/>
        <end position="81"/>
    </location>
</feature>
<evidence type="ECO:0000313" key="3">
    <source>
        <dbReference type="EMBL" id="ONK64504.1"/>
    </source>
</evidence>
<dbReference type="Gramene" id="ONK64504">
    <property type="protein sequence ID" value="ONK64504"/>
    <property type="gene ID" value="A4U43_C07F26760"/>
</dbReference>
<dbReference type="EMBL" id="CM007387">
    <property type="protein sequence ID" value="ONK64504.1"/>
    <property type="molecule type" value="Genomic_DNA"/>
</dbReference>
<sequence length="89" mass="10000">MAASAQEKKREEKEEKEKMEEEEVEVEEEEEEEITVKWANHYSSIHEILAVGDGDFSFSLSLANSFGSASNIVATSLDSHGRILLIKMP</sequence>
<evidence type="ECO:0000256" key="1">
    <source>
        <dbReference type="SAM" id="MobiDB-lite"/>
    </source>
</evidence>
<name>A0A5P1EF87_ASPOF</name>
<evidence type="ECO:0000313" key="4">
    <source>
        <dbReference type="Proteomes" id="UP000243459"/>
    </source>
</evidence>